<keyword evidence="1" id="KW-1133">Transmembrane helix</keyword>
<name>A0A1Y5EN68_COLPS</name>
<dbReference type="AlphaFoldDB" id="A0A1Y5EN68"/>
<dbReference type="Gene3D" id="2.40.128.140">
    <property type="entry name" value="Outer membrane protein"/>
    <property type="match status" value="1"/>
</dbReference>
<evidence type="ECO:0000256" key="1">
    <source>
        <dbReference type="SAM" id="Phobius"/>
    </source>
</evidence>
<accession>A0A1Y5EN68</accession>
<protein>
    <recommendedName>
        <fullName evidence="4">Lipid A deacylase LpxR family protein</fullName>
    </recommendedName>
</protein>
<dbReference type="Pfam" id="PF09982">
    <property type="entry name" value="LpxR"/>
    <property type="match status" value="1"/>
</dbReference>
<feature type="transmembrane region" description="Helical" evidence="1">
    <location>
        <begin position="12"/>
        <end position="32"/>
    </location>
</feature>
<keyword evidence="1" id="KW-0812">Transmembrane</keyword>
<evidence type="ECO:0008006" key="4">
    <source>
        <dbReference type="Google" id="ProtNLM"/>
    </source>
</evidence>
<reference evidence="3" key="1">
    <citation type="journal article" date="2017" name="Proc. Natl. Acad. Sci. U.S.A.">
        <title>Simulation of Deepwater Horizon oil plume reveals substrate specialization within a complex community of hydrocarbon degraders.</title>
        <authorList>
            <person name="Hu P."/>
            <person name="Dubinsky E.A."/>
            <person name="Probst A.J."/>
            <person name="Wang J."/>
            <person name="Sieber C.M.K."/>
            <person name="Tom L.M."/>
            <person name="Gardinali P."/>
            <person name="Banfield J.F."/>
            <person name="Atlas R.M."/>
            <person name="Andersen G.L."/>
        </authorList>
    </citation>
    <scope>NUCLEOTIDE SEQUENCE [LARGE SCALE GENOMIC DNA]</scope>
</reference>
<organism evidence="2 3">
    <name type="scientific">Colwellia psychrerythraea</name>
    <name type="common">Vibrio psychroerythus</name>
    <dbReference type="NCBI Taxonomy" id="28229"/>
    <lineage>
        <taxon>Bacteria</taxon>
        <taxon>Pseudomonadati</taxon>
        <taxon>Pseudomonadota</taxon>
        <taxon>Gammaproteobacteria</taxon>
        <taxon>Alteromonadales</taxon>
        <taxon>Colwelliaceae</taxon>
        <taxon>Colwellia</taxon>
    </lineage>
</organism>
<dbReference type="InterPro" id="IPR018707">
    <property type="entry name" value="LpxR"/>
</dbReference>
<evidence type="ECO:0000313" key="3">
    <source>
        <dbReference type="Proteomes" id="UP000243053"/>
    </source>
</evidence>
<sequence>MKKIHFDFHSASTFINVVVICLAIIMGGSVIAEEYNTSSMSLSIDNDGFLGSDRGYTNGLFFKFNSSSTVEIVSNSPLLLKTIGSWLPLYQQSKKGWGITVGQQIWTPTDLESPVEGENDRPYTGFLFIEANIFEFSADAANKYSLMLGAVGPDAFGENSQKSVHSLIGSPKPMGWARQIENQTVFSFSYEGHRLLTRSQGWFDKDYDTGLSGRVNLGNYQSEIALGSTIRWGTSLDESFASVGTMPGKYIDVSVLSKSRSGQFYYLSVEGRYRFQDITIDGARPKHLFDVHTEHWQATLSTGAVYYQESWGLAFSIITSSPDYKKDLRNTNLIKFLPYSELHW</sequence>
<dbReference type="InterPro" id="IPR037107">
    <property type="entry name" value="Put_OMP_sf"/>
</dbReference>
<gene>
    <name evidence="2" type="ORF">A9Q75_03285</name>
</gene>
<dbReference type="Proteomes" id="UP000243053">
    <property type="component" value="Unassembled WGS sequence"/>
</dbReference>
<dbReference type="EMBL" id="MAAF01000022">
    <property type="protein sequence ID" value="OUR84138.1"/>
    <property type="molecule type" value="Genomic_DNA"/>
</dbReference>
<comment type="caution">
    <text evidence="2">The sequence shown here is derived from an EMBL/GenBank/DDBJ whole genome shotgun (WGS) entry which is preliminary data.</text>
</comment>
<proteinExistence type="predicted"/>
<keyword evidence="1" id="KW-0472">Membrane</keyword>
<evidence type="ECO:0000313" key="2">
    <source>
        <dbReference type="EMBL" id="OUR84138.1"/>
    </source>
</evidence>